<dbReference type="AlphaFoldDB" id="A0A5C5X9A6"/>
<accession>A0A5C5X9A6</accession>
<protein>
    <submittedName>
        <fullName evidence="1">Uncharacterized protein</fullName>
    </submittedName>
</protein>
<dbReference type="EMBL" id="SIHI01000001">
    <property type="protein sequence ID" value="TWT58893.1"/>
    <property type="molecule type" value="Genomic_DNA"/>
</dbReference>
<reference evidence="1 2" key="1">
    <citation type="submission" date="2019-02" db="EMBL/GenBank/DDBJ databases">
        <title>Deep-cultivation of Planctomycetes and their phenomic and genomic characterization uncovers novel biology.</title>
        <authorList>
            <person name="Wiegand S."/>
            <person name="Jogler M."/>
            <person name="Boedeker C."/>
            <person name="Pinto D."/>
            <person name="Vollmers J."/>
            <person name="Rivas-Marin E."/>
            <person name="Kohn T."/>
            <person name="Peeters S.H."/>
            <person name="Heuer A."/>
            <person name="Rast P."/>
            <person name="Oberbeckmann S."/>
            <person name="Bunk B."/>
            <person name="Jeske O."/>
            <person name="Meyerdierks A."/>
            <person name="Storesund J.E."/>
            <person name="Kallscheuer N."/>
            <person name="Luecker S."/>
            <person name="Lage O.M."/>
            <person name="Pohl T."/>
            <person name="Merkel B.J."/>
            <person name="Hornburger P."/>
            <person name="Mueller R.-W."/>
            <person name="Bruemmer F."/>
            <person name="Labrenz M."/>
            <person name="Spormann A.M."/>
            <person name="Op Den Camp H."/>
            <person name="Overmann J."/>
            <person name="Amann R."/>
            <person name="Jetten M.S.M."/>
            <person name="Mascher T."/>
            <person name="Medema M.H."/>
            <person name="Devos D.P."/>
            <person name="Kaster A.-K."/>
            <person name="Ovreas L."/>
            <person name="Rohde M."/>
            <person name="Galperin M.Y."/>
            <person name="Jogler C."/>
        </authorList>
    </citation>
    <scope>NUCLEOTIDE SEQUENCE [LARGE SCALE GENOMIC DNA]</scope>
    <source>
        <strain evidence="1 2">KOR42</strain>
    </source>
</reference>
<gene>
    <name evidence="1" type="ORF">KOR42_22800</name>
</gene>
<evidence type="ECO:0000313" key="2">
    <source>
        <dbReference type="Proteomes" id="UP000317243"/>
    </source>
</evidence>
<evidence type="ECO:0000313" key="1">
    <source>
        <dbReference type="EMBL" id="TWT58893.1"/>
    </source>
</evidence>
<comment type="caution">
    <text evidence="1">The sequence shown here is derived from an EMBL/GenBank/DDBJ whole genome shotgun (WGS) entry which is preliminary data.</text>
</comment>
<proteinExistence type="predicted"/>
<sequence length="236" mass="25111">MEGLTLPDSFTARRLTKLYEEDFSKFNADHYDTDGTVAAPDSADGGVSIATAATDNDPAFLALKPELFKFVDGKPFLFESCISFTDANSNDDALAIGLVDGNAAGLIADGGAALRAGNIDGCLFVKYKDQSYWTVVTSRGAAGVRQSDALIESNKNNLAGAVQTANGANKVVLGIHGFSRGAYFDVAYTINGVVVCKHFNVDIASATEMQPTLYHKAGSTNIQTLYAFWQQGAQKR</sequence>
<keyword evidence="2" id="KW-1185">Reference proteome</keyword>
<dbReference type="RefSeq" id="WP_146509596.1">
    <property type="nucleotide sequence ID" value="NZ_SIHI01000001.1"/>
</dbReference>
<organism evidence="1 2">
    <name type="scientific">Thalassoglobus neptunius</name>
    <dbReference type="NCBI Taxonomy" id="1938619"/>
    <lineage>
        <taxon>Bacteria</taxon>
        <taxon>Pseudomonadati</taxon>
        <taxon>Planctomycetota</taxon>
        <taxon>Planctomycetia</taxon>
        <taxon>Planctomycetales</taxon>
        <taxon>Planctomycetaceae</taxon>
        <taxon>Thalassoglobus</taxon>
    </lineage>
</organism>
<name>A0A5C5X9A6_9PLAN</name>
<dbReference type="Proteomes" id="UP000317243">
    <property type="component" value="Unassembled WGS sequence"/>
</dbReference>